<dbReference type="PRINTS" id="PR01021">
    <property type="entry name" value="OMPADOMAIN"/>
</dbReference>
<evidence type="ECO:0000259" key="8">
    <source>
        <dbReference type="PROSITE" id="PS51123"/>
    </source>
</evidence>
<dbReference type="InterPro" id="IPR050330">
    <property type="entry name" value="Bact_OuterMem_StrucFunc"/>
</dbReference>
<keyword evidence="10" id="KW-1185">Reference proteome</keyword>
<dbReference type="OrthoDB" id="9782229at2"/>
<organism evidence="9 10">
    <name type="scientific">Thiobaca trueperi</name>
    <dbReference type="NCBI Taxonomy" id="127458"/>
    <lineage>
        <taxon>Bacteria</taxon>
        <taxon>Pseudomonadati</taxon>
        <taxon>Pseudomonadota</taxon>
        <taxon>Gammaproteobacteria</taxon>
        <taxon>Chromatiales</taxon>
        <taxon>Chromatiaceae</taxon>
        <taxon>Thiobaca</taxon>
    </lineage>
</organism>
<dbReference type="CDD" id="cd07185">
    <property type="entry name" value="OmpA_C-like"/>
    <property type="match status" value="1"/>
</dbReference>
<keyword evidence="5" id="KW-0175">Coiled coil</keyword>
<dbReference type="Gene3D" id="3.30.1330.60">
    <property type="entry name" value="OmpA-like domain"/>
    <property type="match status" value="1"/>
</dbReference>
<dbReference type="Gene3D" id="1.10.287.1490">
    <property type="match status" value="1"/>
</dbReference>
<proteinExistence type="predicted"/>
<evidence type="ECO:0000313" key="10">
    <source>
        <dbReference type="Proteomes" id="UP000295717"/>
    </source>
</evidence>
<name>A0A4R3N1H0_9GAMM</name>
<keyword evidence="3" id="KW-0998">Cell outer membrane</keyword>
<dbReference type="AlphaFoldDB" id="A0A4R3N1H0"/>
<evidence type="ECO:0000256" key="2">
    <source>
        <dbReference type="ARBA" id="ARBA00023136"/>
    </source>
</evidence>
<dbReference type="InterPro" id="IPR006664">
    <property type="entry name" value="OMP_bac"/>
</dbReference>
<evidence type="ECO:0000256" key="1">
    <source>
        <dbReference type="ARBA" id="ARBA00004442"/>
    </source>
</evidence>
<accession>A0A4R3N1H0</accession>
<sequence>MPVSSPALCKPIAWFLLFTLIGVYVLYEWYDDRLHEQIAEKDERLALSAKEIKKVDARRLESEQMQEALRAQIVALKAEHEEALKTGAELDRDLESLKAAHAAELARIQAQADRIGGEKDQLAAAHAELQSRYEEAREQIMALQNDLSKVQKAIAAAAAAHRAKIEELEQHINERINLSHITPMDAELLRTAQAVGVLPPDEAVTGEQQVMAEQLAAATAKLESLQAEHDAVRQQLAQTQEALQRAQAEFEQEKTAAALALDAAKAIHAEAMAEAESRLAELSGQSPQTDEQAEKLTSLQTQIQNDTALIADLKARVADAEQTATNQAKEAEQQIAALTERLAAEQQARDEAKQQQEAALEALKGTLDDTTQKLTATEAELQATRTQTDSTQDTREQADPSLAQEIEAANARIAALEASLEQERASATDAQASIRAEAESAVASLRALYAGFAELGGTFTERGLLLRLAESELRFPPGQATLPAGQIASLDRIATLLAEQPSLTIRIEGHTDSAGGDELNLPLSRQRAVAVKQALIERGVEPVRLTAEGLGASRAIASNGTAEGRSQNRRVEIYVVE</sequence>
<feature type="coiled-coil region" evidence="5">
    <location>
        <begin position="208"/>
        <end position="256"/>
    </location>
</feature>
<evidence type="ECO:0000256" key="7">
    <source>
        <dbReference type="SAM" id="Phobius"/>
    </source>
</evidence>
<dbReference type="InterPro" id="IPR006665">
    <property type="entry name" value="OmpA-like"/>
</dbReference>
<dbReference type="PROSITE" id="PS51123">
    <property type="entry name" value="OMPA_2"/>
    <property type="match status" value="1"/>
</dbReference>
<comment type="subcellular location">
    <subcellularLocation>
        <location evidence="1">Cell outer membrane</location>
    </subcellularLocation>
</comment>
<keyword evidence="7" id="KW-0812">Transmembrane</keyword>
<dbReference type="EMBL" id="SMAO01000003">
    <property type="protein sequence ID" value="TCT22057.1"/>
    <property type="molecule type" value="Genomic_DNA"/>
</dbReference>
<feature type="transmembrane region" description="Helical" evidence="7">
    <location>
        <begin position="12"/>
        <end position="30"/>
    </location>
</feature>
<evidence type="ECO:0000256" key="5">
    <source>
        <dbReference type="SAM" id="Coils"/>
    </source>
</evidence>
<dbReference type="Pfam" id="PF00691">
    <property type="entry name" value="OmpA"/>
    <property type="match status" value="1"/>
</dbReference>
<evidence type="ECO:0000256" key="6">
    <source>
        <dbReference type="SAM" id="MobiDB-lite"/>
    </source>
</evidence>
<evidence type="ECO:0000256" key="4">
    <source>
        <dbReference type="PROSITE-ProRule" id="PRU00473"/>
    </source>
</evidence>
<protein>
    <submittedName>
        <fullName evidence="9">OmpA family protein</fullName>
    </submittedName>
</protein>
<dbReference type="Proteomes" id="UP000295717">
    <property type="component" value="Unassembled WGS sequence"/>
</dbReference>
<dbReference type="RefSeq" id="WP_132976466.1">
    <property type="nucleotide sequence ID" value="NZ_SMAO01000003.1"/>
</dbReference>
<comment type="caution">
    <text evidence="9">The sequence shown here is derived from an EMBL/GenBank/DDBJ whole genome shotgun (WGS) entry which is preliminary data.</text>
</comment>
<evidence type="ECO:0000313" key="9">
    <source>
        <dbReference type="EMBL" id="TCT22057.1"/>
    </source>
</evidence>
<keyword evidence="2 4" id="KW-0472">Membrane</keyword>
<dbReference type="GO" id="GO:0009279">
    <property type="term" value="C:cell outer membrane"/>
    <property type="evidence" value="ECO:0007669"/>
    <property type="project" value="UniProtKB-SubCell"/>
</dbReference>
<reference evidence="9 10" key="1">
    <citation type="submission" date="2019-03" db="EMBL/GenBank/DDBJ databases">
        <title>Genomic Encyclopedia of Type Strains, Phase IV (KMG-IV): sequencing the most valuable type-strain genomes for metagenomic binning, comparative biology and taxonomic classification.</title>
        <authorList>
            <person name="Goeker M."/>
        </authorList>
    </citation>
    <scope>NUCLEOTIDE SEQUENCE [LARGE SCALE GENOMIC DNA]</scope>
    <source>
        <strain evidence="9 10">DSM 13587</strain>
    </source>
</reference>
<feature type="region of interest" description="Disordered" evidence="6">
    <location>
        <begin position="379"/>
        <end position="399"/>
    </location>
</feature>
<evidence type="ECO:0000256" key="3">
    <source>
        <dbReference type="ARBA" id="ARBA00023237"/>
    </source>
</evidence>
<dbReference type="InterPro" id="IPR036737">
    <property type="entry name" value="OmpA-like_sf"/>
</dbReference>
<keyword evidence="7" id="KW-1133">Transmembrane helix</keyword>
<dbReference type="PANTHER" id="PTHR30329">
    <property type="entry name" value="STATOR ELEMENT OF FLAGELLAR MOTOR COMPLEX"/>
    <property type="match status" value="1"/>
</dbReference>
<dbReference type="SUPFAM" id="SSF103088">
    <property type="entry name" value="OmpA-like"/>
    <property type="match status" value="1"/>
</dbReference>
<feature type="domain" description="OmpA-like" evidence="8">
    <location>
        <begin position="462"/>
        <end position="577"/>
    </location>
</feature>
<gene>
    <name evidence="9" type="ORF">EDC35_103155</name>
</gene>
<dbReference type="PANTHER" id="PTHR30329:SF21">
    <property type="entry name" value="LIPOPROTEIN YIAD-RELATED"/>
    <property type="match status" value="1"/>
</dbReference>
<feature type="coiled-coil region" evidence="5">
    <location>
        <begin position="119"/>
        <end position="160"/>
    </location>
</feature>